<feature type="transmembrane region" description="Helical" evidence="2">
    <location>
        <begin position="95"/>
        <end position="117"/>
    </location>
</feature>
<accession>A0A4Q5J7D4</accession>
<keyword evidence="2" id="KW-0472">Membrane</keyword>
<keyword evidence="2" id="KW-1133">Transmembrane helix</keyword>
<dbReference type="InterPro" id="IPR009937">
    <property type="entry name" value="Phage_holin_3_6"/>
</dbReference>
<sequence>MTSNTPQTTPGKRRRLPEVPSPDDPTLGKLFADASRDLSALVRSEIQLAKSELKVSIKTGGTGLGLFAGAAFIAVLAIIMLSVALAYFLSMTGLHLAWCFLIVFVFYLVLAGMLAFVGVQKVKKVRAPERAIHQAQESAALLKRS</sequence>
<feature type="transmembrane region" description="Helical" evidence="2">
    <location>
        <begin position="64"/>
        <end position="89"/>
    </location>
</feature>
<proteinExistence type="predicted"/>
<reference evidence="3 4" key="1">
    <citation type="submission" date="2019-01" db="EMBL/GenBank/DDBJ databases">
        <title>Nocardioides guangzhouensis sp. nov., an actinobacterium isolated from soil.</title>
        <authorList>
            <person name="Fu Y."/>
            <person name="Cai Y."/>
            <person name="Lin Z."/>
            <person name="Chen P."/>
        </authorList>
    </citation>
    <scope>NUCLEOTIDE SEQUENCE [LARGE SCALE GENOMIC DNA]</scope>
    <source>
        <strain evidence="3 4">NBRC 105384</strain>
    </source>
</reference>
<feature type="compositionally biased region" description="Polar residues" evidence="1">
    <location>
        <begin position="1"/>
        <end position="10"/>
    </location>
</feature>
<keyword evidence="2" id="KW-0812">Transmembrane</keyword>
<evidence type="ECO:0000313" key="3">
    <source>
        <dbReference type="EMBL" id="RYU14590.1"/>
    </source>
</evidence>
<protein>
    <submittedName>
        <fullName evidence="3">Phage holin family protein</fullName>
    </submittedName>
</protein>
<comment type="caution">
    <text evidence="3">The sequence shown here is derived from an EMBL/GenBank/DDBJ whole genome shotgun (WGS) entry which is preliminary data.</text>
</comment>
<feature type="region of interest" description="Disordered" evidence="1">
    <location>
        <begin position="1"/>
        <end position="26"/>
    </location>
</feature>
<evidence type="ECO:0000256" key="2">
    <source>
        <dbReference type="SAM" id="Phobius"/>
    </source>
</evidence>
<dbReference type="EMBL" id="SDPU01000010">
    <property type="protein sequence ID" value="RYU14590.1"/>
    <property type="molecule type" value="Genomic_DNA"/>
</dbReference>
<evidence type="ECO:0000256" key="1">
    <source>
        <dbReference type="SAM" id="MobiDB-lite"/>
    </source>
</evidence>
<dbReference type="Pfam" id="PF07332">
    <property type="entry name" value="Phage_holin_3_6"/>
    <property type="match status" value="1"/>
</dbReference>
<keyword evidence="4" id="KW-1185">Reference proteome</keyword>
<name>A0A4Q5J7D4_9ACTN</name>
<dbReference type="OrthoDB" id="3826923at2"/>
<gene>
    <name evidence="3" type="ORF">ETU37_03495</name>
</gene>
<organism evidence="3 4">
    <name type="scientific">Nocardioides iriomotensis</name>
    <dbReference type="NCBI Taxonomy" id="715784"/>
    <lineage>
        <taxon>Bacteria</taxon>
        <taxon>Bacillati</taxon>
        <taxon>Actinomycetota</taxon>
        <taxon>Actinomycetes</taxon>
        <taxon>Propionibacteriales</taxon>
        <taxon>Nocardioidaceae</taxon>
        <taxon>Nocardioides</taxon>
    </lineage>
</organism>
<dbReference type="Proteomes" id="UP000291189">
    <property type="component" value="Unassembled WGS sequence"/>
</dbReference>
<dbReference type="RefSeq" id="WP_129985474.1">
    <property type="nucleotide sequence ID" value="NZ_SDPU01000010.1"/>
</dbReference>
<evidence type="ECO:0000313" key="4">
    <source>
        <dbReference type="Proteomes" id="UP000291189"/>
    </source>
</evidence>
<dbReference type="AlphaFoldDB" id="A0A4Q5J7D4"/>